<dbReference type="Proteomes" id="UP000037505">
    <property type="component" value="Unassembled WGS sequence"/>
</dbReference>
<keyword evidence="3" id="KW-1185">Reference proteome</keyword>
<evidence type="ECO:0000256" key="1">
    <source>
        <dbReference type="SAM" id="MobiDB-lite"/>
    </source>
</evidence>
<organism evidence="2 3">
    <name type="scientific">Aspergillus nomiae NRRL (strain ATCC 15546 / NRRL 13137 / CBS 260.88 / M93)</name>
    <dbReference type="NCBI Taxonomy" id="1509407"/>
    <lineage>
        <taxon>Eukaryota</taxon>
        <taxon>Fungi</taxon>
        <taxon>Dikarya</taxon>
        <taxon>Ascomycota</taxon>
        <taxon>Pezizomycotina</taxon>
        <taxon>Eurotiomycetes</taxon>
        <taxon>Eurotiomycetidae</taxon>
        <taxon>Eurotiales</taxon>
        <taxon>Aspergillaceae</taxon>
        <taxon>Aspergillus</taxon>
        <taxon>Aspergillus subgen. Circumdati</taxon>
    </lineage>
</organism>
<accession>A0A0L1IKR6</accession>
<evidence type="ECO:0000313" key="2">
    <source>
        <dbReference type="EMBL" id="KNG79860.1"/>
    </source>
</evidence>
<sequence length="28" mass="2995">MAAKLQEGLASSPRILPGLRDMDPRTGI</sequence>
<reference evidence="2 3" key="1">
    <citation type="submission" date="2014-06" db="EMBL/GenBank/DDBJ databases">
        <title>The Genome of the Aflatoxigenic Filamentous Fungus Aspergillus nomius.</title>
        <authorList>
            <person name="Moore M.G."/>
            <person name="Shannon B.M."/>
            <person name="Brian M.M."/>
        </authorList>
    </citation>
    <scope>NUCLEOTIDE SEQUENCE [LARGE SCALE GENOMIC DNA]</scope>
    <source>
        <strain evidence="2 3">NRRL 13137</strain>
    </source>
</reference>
<evidence type="ECO:0000313" key="3">
    <source>
        <dbReference type="Proteomes" id="UP000037505"/>
    </source>
</evidence>
<feature type="region of interest" description="Disordered" evidence="1">
    <location>
        <begin position="1"/>
        <end position="28"/>
    </location>
</feature>
<protein>
    <submittedName>
        <fullName evidence="2">Uncharacterized protein</fullName>
    </submittedName>
</protein>
<dbReference type="EMBL" id="JNOM01000883">
    <property type="protein sequence ID" value="KNG79860.1"/>
    <property type="molecule type" value="Genomic_DNA"/>
</dbReference>
<proteinExistence type="predicted"/>
<dbReference type="AlphaFoldDB" id="A0A0L1IKR6"/>
<name>A0A0L1IKR6_ASPN3</name>
<gene>
    <name evidence="2" type="ORF">ANOM_011850</name>
</gene>
<comment type="caution">
    <text evidence="2">The sequence shown here is derived from an EMBL/GenBank/DDBJ whole genome shotgun (WGS) entry which is preliminary data.</text>
</comment>